<dbReference type="PANTHER" id="PTHR43433">
    <property type="entry name" value="HYDROLASE, ALPHA/BETA FOLD FAMILY PROTEIN"/>
    <property type="match status" value="1"/>
</dbReference>
<accession>A0ABR3VWW6</accession>
<evidence type="ECO:0000313" key="3">
    <source>
        <dbReference type="Proteomes" id="UP001586593"/>
    </source>
</evidence>
<evidence type="ECO:0000313" key="2">
    <source>
        <dbReference type="EMBL" id="KAL1847234.1"/>
    </source>
</evidence>
<protein>
    <recommendedName>
        <fullName evidence="1">AB hydrolase-1 domain-containing protein</fullName>
    </recommendedName>
</protein>
<dbReference type="SUPFAM" id="SSF53474">
    <property type="entry name" value="alpha/beta-Hydrolases"/>
    <property type="match status" value="1"/>
</dbReference>
<dbReference type="Pfam" id="PF00561">
    <property type="entry name" value="Abhydrolase_1"/>
    <property type="match status" value="1"/>
</dbReference>
<evidence type="ECO:0000259" key="1">
    <source>
        <dbReference type="Pfam" id="PF00561"/>
    </source>
</evidence>
<dbReference type="EMBL" id="JAZHXJ010000992">
    <property type="protein sequence ID" value="KAL1847234.1"/>
    <property type="molecule type" value="Genomic_DNA"/>
</dbReference>
<comment type="caution">
    <text evidence="2">The sequence shown here is derived from an EMBL/GenBank/DDBJ whole genome shotgun (WGS) entry which is preliminary data.</text>
</comment>
<dbReference type="InterPro" id="IPR029058">
    <property type="entry name" value="AB_hydrolase_fold"/>
</dbReference>
<dbReference type="InterPro" id="IPR000639">
    <property type="entry name" value="Epox_hydrolase-like"/>
</dbReference>
<dbReference type="PRINTS" id="PR00412">
    <property type="entry name" value="EPOXHYDRLASE"/>
</dbReference>
<reference evidence="2 3" key="1">
    <citation type="journal article" date="2024" name="Commun. Biol.">
        <title>Comparative genomic analysis of thermophilic fungi reveals convergent evolutionary adaptations and gene losses.</title>
        <authorList>
            <person name="Steindorff A.S."/>
            <person name="Aguilar-Pontes M.V."/>
            <person name="Robinson A.J."/>
            <person name="Andreopoulos B."/>
            <person name="LaButti K."/>
            <person name="Kuo A."/>
            <person name="Mondo S."/>
            <person name="Riley R."/>
            <person name="Otillar R."/>
            <person name="Haridas S."/>
            <person name="Lipzen A."/>
            <person name="Grimwood J."/>
            <person name="Schmutz J."/>
            <person name="Clum A."/>
            <person name="Reid I.D."/>
            <person name="Moisan M.C."/>
            <person name="Butler G."/>
            <person name="Nguyen T.T.M."/>
            <person name="Dewar K."/>
            <person name="Conant G."/>
            <person name="Drula E."/>
            <person name="Henrissat B."/>
            <person name="Hansel C."/>
            <person name="Singer S."/>
            <person name="Hutchinson M.I."/>
            <person name="de Vries R.P."/>
            <person name="Natvig D.O."/>
            <person name="Powell A.J."/>
            <person name="Tsang A."/>
            <person name="Grigoriev I.V."/>
        </authorList>
    </citation>
    <scope>NUCLEOTIDE SEQUENCE [LARGE SCALE GENOMIC DNA]</scope>
    <source>
        <strain evidence="2 3">ATCC 24622</strain>
    </source>
</reference>
<dbReference type="InterPro" id="IPR050471">
    <property type="entry name" value="AB_hydrolase"/>
</dbReference>
<dbReference type="PRINTS" id="PR00111">
    <property type="entry name" value="ABHYDROLASE"/>
</dbReference>
<proteinExistence type="predicted"/>
<dbReference type="InterPro" id="IPR000073">
    <property type="entry name" value="AB_hydrolase_1"/>
</dbReference>
<feature type="domain" description="AB hydrolase-1" evidence="1">
    <location>
        <begin position="36"/>
        <end position="282"/>
    </location>
</feature>
<dbReference type="PANTHER" id="PTHR43433:SF4">
    <property type="entry name" value="NON-HEME CHLOROPEROXIDASE-RELATED"/>
    <property type="match status" value="1"/>
</dbReference>
<gene>
    <name evidence="2" type="ORF">VTK73DRAFT_10411</name>
</gene>
<dbReference type="Proteomes" id="UP001586593">
    <property type="component" value="Unassembled WGS sequence"/>
</dbReference>
<name>A0ABR3VWW6_9PEZI</name>
<dbReference type="Gene3D" id="3.40.50.1820">
    <property type="entry name" value="alpha/beta hydrolase"/>
    <property type="match status" value="1"/>
</dbReference>
<organism evidence="2 3">
    <name type="scientific">Phialemonium thermophilum</name>
    <dbReference type="NCBI Taxonomy" id="223376"/>
    <lineage>
        <taxon>Eukaryota</taxon>
        <taxon>Fungi</taxon>
        <taxon>Dikarya</taxon>
        <taxon>Ascomycota</taxon>
        <taxon>Pezizomycotina</taxon>
        <taxon>Sordariomycetes</taxon>
        <taxon>Sordariomycetidae</taxon>
        <taxon>Cephalothecales</taxon>
        <taxon>Cephalothecaceae</taxon>
        <taxon>Phialemonium</taxon>
    </lineage>
</organism>
<keyword evidence="3" id="KW-1185">Reference proteome</keyword>
<sequence length="302" mass="33552">MPYFTSPVDSTTLYYKYYRPGATAFRPLDQPASPLALVFLHGWPMSSDMFEHLLVPLCETYRLRIVAPDRRGFGKSDWSSAATVSIDYDVFVADLVALLEHLDIGPFVFVGASMGCPESVLAYLQSRFVQERCQGFMWLGPNMPFPLQSPEHPLSPSADVWDAILDGLRGDKAQYVSDALPGIFALQAGNELSAKTLERFERLVHEADGVALERTAKIIQRDTGDELRRLGEGKQLPIRILHGSADQGMPLEASAALVKEMLPWSELKVYENAGHGLYLTHAKQVLDDIVEFVQSIPRGGQK</sequence>